<dbReference type="EMBL" id="PDOB01000012">
    <property type="protein sequence ID" value="PIL40050.1"/>
    <property type="molecule type" value="Genomic_DNA"/>
</dbReference>
<dbReference type="RefSeq" id="WP_099915860.1">
    <property type="nucleotide sequence ID" value="NZ_BMHS01000014.1"/>
</dbReference>
<dbReference type="PANTHER" id="PTHR35603:SF2">
    <property type="entry name" value="OUTER MEMBRANE LIPOPROTEIN"/>
    <property type="match status" value="1"/>
</dbReference>
<dbReference type="Pfam" id="PF05433">
    <property type="entry name" value="Rick_17kDa_Anti"/>
    <property type="match status" value="1"/>
</dbReference>
<evidence type="ECO:0000256" key="1">
    <source>
        <dbReference type="ARBA" id="ARBA00004370"/>
    </source>
</evidence>
<evidence type="ECO:0000313" key="6">
    <source>
        <dbReference type="Proteomes" id="UP000228593"/>
    </source>
</evidence>
<dbReference type="GO" id="GO:0019867">
    <property type="term" value="C:outer membrane"/>
    <property type="evidence" value="ECO:0007669"/>
    <property type="project" value="InterPro"/>
</dbReference>
<dbReference type="InterPro" id="IPR051407">
    <property type="entry name" value="Bact_OM_lipoprot/Surf_antigen"/>
</dbReference>
<proteinExistence type="predicted"/>
<dbReference type="PANTHER" id="PTHR35603">
    <property type="match status" value="1"/>
</dbReference>
<reference evidence="5 6" key="1">
    <citation type="submission" date="2017-10" db="EMBL/GenBank/DDBJ databases">
        <title>Massilia psychrophilum sp. nov., a novel purple-pigmented bacterium isolated from Tianshan glacier, Xinjiang Municipality, China.</title>
        <authorList>
            <person name="Wang H."/>
        </authorList>
    </citation>
    <scope>NUCLEOTIDE SEQUENCE [LARGE SCALE GENOMIC DNA]</scope>
    <source>
        <strain evidence="5 6">JCM 30813</strain>
    </source>
</reference>
<evidence type="ECO:0000259" key="4">
    <source>
        <dbReference type="Pfam" id="PF05433"/>
    </source>
</evidence>
<comment type="subcellular location">
    <subcellularLocation>
        <location evidence="1">Membrane</location>
    </subcellularLocation>
</comment>
<feature type="chain" id="PRO_5013930173" description="Glycine zipper 2TM domain-containing protein" evidence="3">
    <location>
        <begin position="23"/>
        <end position="175"/>
    </location>
</feature>
<keyword evidence="3" id="KW-0732">Signal</keyword>
<accession>A0A2G8T1X0</accession>
<evidence type="ECO:0000313" key="5">
    <source>
        <dbReference type="EMBL" id="PIL40050.1"/>
    </source>
</evidence>
<feature type="signal peptide" evidence="3">
    <location>
        <begin position="1"/>
        <end position="22"/>
    </location>
</feature>
<name>A0A2G8T1X0_9BURK</name>
<comment type="caution">
    <text evidence="5">The sequence shown here is derived from an EMBL/GenBank/DDBJ whole genome shotgun (WGS) entry which is preliminary data.</text>
</comment>
<gene>
    <name evidence="5" type="ORF">CR103_09960</name>
</gene>
<dbReference type="Proteomes" id="UP000228593">
    <property type="component" value="Unassembled WGS sequence"/>
</dbReference>
<evidence type="ECO:0000256" key="3">
    <source>
        <dbReference type="SAM" id="SignalP"/>
    </source>
</evidence>
<protein>
    <recommendedName>
        <fullName evidence="4">Glycine zipper 2TM domain-containing protein</fullName>
    </recommendedName>
</protein>
<keyword evidence="2" id="KW-0472">Membrane</keyword>
<keyword evidence="6" id="KW-1185">Reference proteome</keyword>
<evidence type="ECO:0000256" key="2">
    <source>
        <dbReference type="ARBA" id="ARBA00023136"/>
    </source>
</evidence>
<dbReference type="AlphaFoldDB" id="A0A2G8T1X0"/>
<feature type="domain" description="Glycine zipper 2TM" evidence="4">
    <location>
        <begin position="66"/>
        <end position="106"/>
    </location>
</feature>
<dbReference type="NCBIfam" id="NF008437">
    <property type="entry name" value="PRK11280.1"/>
    <property type="match status" value="1"/>
</dbReference>
<dbReference type="InterPro" id="IPR008816">
    <property type="entry name" value="Gly_zipper_2TM_dom"/>
</dbReference>
<sequence length="175" mass="19124">MNTHAKLLISALGLATLPLVQAAEFEDFGRVIQVQPRFEQVRQPRQECRTEYIQAPVQQTQQRSAGGSIIGGIAGALLGNQVGGGTGRTAATAAGAIAGAMAGDRIDNDGRNYNQPQQFQEQAVRQCRTVESVESRTNGYEVTYDYRGRNYTSVMARDPGQRVRLRVSVEPEQNQ</sequence>
<organism evidence="5 6">
    <name type="scientific">Massilia psychrophila</name>
    <dbReference type="NCBI Taxonomy" id="1603353"/>
    <lineage>
        <taxon>Bacteria</taxon>
        <taxon>Pseudomonadati</taxon>
        <taxon>Pseudomonadota</taxon>
        <taxon>Betaproteobacteria</taxon>
        <taxon>Burkholderiales</taxon>
        <taxon>Oxalobacteraceae</taxon>
        <taxon>Telluria group</taxon>
        <taxon>Massilia</taxon>
    </lineage>
</organism>
<dbReference type="OrthoDB" id="8909257at2"/>